<dbReference type="Pfam" id="PF01522">
    <property type="entry name" value="Polysacc_deac_1"/>
    <property type="match status" value="1"/>
</dbReference>
<comment type="caution">
    <text evidence="2">The sequence shown here is derived from an EMBL/GenBank/DDBJ whole genome shotgun (WGS) entry which is preliminary data.</text>
</comment>
<dbReference type="NCBIfam" id="TIGR03006">
    <property type="entry name" value="pepcterm_polyde"/>
    <property type="match status" value="1"/>
</dbReference>
<dbReference type="PROSITE" id="PS51677">
    <property type="entry name" value="NODB"/>
    <property type="match status" value="1"/>
</dbReference>
<evidence type="ECO:0000313" key="2">
    <source>
        <dbReference type="EMBL" id="KIH75384.1"/>
    </source>
</evidence>
<gene>
    <name evidence="2" type="ORF">GFER_17080</name>
</gene>
<dbReference type="AlphaFoldDB" id="A0A0C2DPS8"/>
<feature type="domain" description="NodB homology" evidence="1">
    <location>
        <begin position="22"/>
        <end position="293"/>
    </location>
</feature>
<protein>
    <submittedName>
        <fullName evidence="2">Polysaccharide deacetylase</fullName>
    </submittedName>
</protein>
<dbReference type="PANTHER" id="PTHR47561">
    <property type="entry name" value="POLYSACCHARIDE DEACETYLASE FAMILY PROTEIN (AFU_ORTHOLOGUE AFUA_6G05030)"/>
    <property type="match status" value="1"/>
</dbReference>
<dbReference type="PANTHER" id="PTHR47561:SF1">
    <property type="entry name" value="POLYSACCHARIDE DEACETYLASE FAMILY PROTEIN (AFU_ORTHOLOGUE AFUA_6G05030)"/>
    <property type="match status" value="1"/>
</dbReference>
<dbReference type="GO" id="GO:0016810">
    <property type="term" value="F:hydrolase activity, acting on carbon-nitrogen (but not peptide) bonds"/>
    <property type="evidence" value="ECO:0007669"/>
    <property type="project" value="InterPro"/>
</dbReference>
<keyword evidence="3" id="KW-1185">Reference proteome</keyword>
<accession>A0A0C2DPS8</accession>
<dbReference type="RefSeq" id="WP_040101277.1">
    <property type="nucleotide sequence ID" value="NZ_JWJD01000013.1"/>
</dbReference>
<dbReference type="GO" id="GO:0005975">
    <property type="term" value="P:carbohydrate metabolic process"/>
    <property type="evidence" value="ECO:0007669"/>
    <property type="project" value="InterPro"/>
</dbReference>
<name>A0A0C2DPS8_9BACT</name>
<proteinExistence type="predicted"/>
<dbReference type="InterPro" id="IPR045235">
    <property type="entry name" value="PuuE_HpPgdA-like"/>
</dbReference>
<dbReference type="SUPFAM" id="SSF88713">
    <property type="entry name" value="Glycoside hydrolase/deacetylase"/>
    <property type="match status" value="1"/>
</dbReference>
<reference evidence="2 3" key="1">
    <citation type="submission" date="2014-12" db="EMBL/GenBank/DDBJ databases">
        <title>Genomes of Geoalkalibacter ferrihydriticus and Geoalkalibacter subterraneus, two haloalkaliphilic metal-reducing members of the Geobacteraceae.</title>
        <authorList>
            <person name="Badalamenti J.P."/>
            <person name="Torres C.I."/>
            <person name="Krajmalnik-Brown R."/>
            <person name="Bond D.R."/>
        </authorList>
    </citation>
    <scope>NUCLEOTIDE SEQUENCE [LARGE SCALE GENOMIC DNA]</scope>
    <source>
        <strain evidence="2 3">DSM 17813</strain>
    </source>
</reference>
<dbReference type="InterPro" id="IPR014344">
    <property type="entry name" value="XrtA_polysacc_deacetyl"/>
</dbReference>
<evidence type="ECO:0000259" key="1">
    <source>
        <dbReference type="PROSITE" id="PS51677"/>
    </source>
</evidence>
<dbReference type="InterPro" id="IPR002509">
    <property type="entry name" value="NODB_dom"/>
</dbReference>
<organism evidence="2 3">
    <name type="scientific">Geoalkalibacter ferrihydriticus DSM 17813</name>
    <dbReference type="NCBI Taxonomy" id="1121915"/>
    <lineage>
        <taxon>Bacteria</taxon>
        <taxon>Pseudomonadati</taxon>
        <taxon>Thermodesulfobacteriota</taxon>
        <taxon>Desulfuromonadia</taxon>
        <taxon>Desulfuromonadales</taxon>
        <taxon>Geoalkalibacteraceae</taxon>
        <taxon>Geoalkalibacter</taxon>
    </lineage>
</organism>
<dbReference type="Pfam" id="PF11959">
    <property type="entry name" value="DUF3473"/>
    <property type="match status" value="1"/>
</dbReference>
<dbReference type="InterPro" id="IPR022560">
    <property type="entry name" value="DUF3473"/>
</dbReference>
<dbReference type="CDD" id="cd10941">
    <property type="entry name" value="CE4_PuuE_HpPgdA_like_2"/>
    <property type="match status" value="1"/>
</dbReference>
<evidence type="ECO:0000313" key="3">
    <source>
        <dbReference type="Proteomes" id="UP000035068"/>
    </source>
</evidence>
<dbReference type="InterPro" id="IPR011330">
    <property type="entry name" value="Glyco_hydro/deAcase_b/a-brl"/>
</dbReference>
<dbReference type="Gene3D" id="3.20.20.370">
    <property type="entry name" value="Glycoside hydrolase/deacetylase"/>
    <property type="match status" value="1"/>
</dbReference>
<dbReference type="EMBL" id="JWJD01000013">
    <property type="protein sequence ID" value="KIH75384.1"/>
    <property type="molecule type" value="Genomic_DNA"/>
</dbReference>
<sequence>MTLNALSIDVEDYFQVSAFERVSPPDTWDSREWRVAANTERVLDILEAAGNVRATFFILGWVAERCPDLVRRITAAGHEVASHGFGHQRICFLEPEAFREDIRRSKDLLEDLCGQAVTGYRAPSYSISERTPWAFDELYGAGYLYDSSICPVKHDFYGMPHWPRFDCMAVKNTEGAWCPLPSATPQCTALRSIPVSTVRVGGRNIPIAGGGYFRLFPYAVTRWGLNSINRGEEKPFVFYLHPWELDPAQPRMHGAGWKSNFRHYLNLDRTERRFVQLLKDFRFAPIREVFEIN</sequence>
<dbReference type="Proteomes" id="UP000035068">
    <property type="component" value="Unassembled WGS sequence"/>
</dbReference>